<keyword evidence="4" id="KW-1185">Reference proteome</keyword>
<accession>A0A6I6JW30</accession>
<dbReference type="PROSITE" id="PS50093">
    <property type="entry name" value="PKD"/>
    <property type="match status" value="3"/>
</dbReference>
<dbReference type="EMBL" id="CP046401">
    <property type="protein sequence ID" value="QGY45509.1"/>
    <property type="molecule type" value="Genomic_DNA"/>
</dbReference>
<dbReference type="Gene3D" id="3.10.100.10">
    <property type="entry name" value="Mannose-Binding Protein A, subunit A"/>
    <property type="match status" value="1"/>
</dbReference>
<evidence type="ECO:0000313" key="4">
    <source>
        <dbReference type="Proteomes" id="UP000428260"/>
    </source>
</evidence>
<dbReference type="InterPro" id="IPR013783">
    <property type="entry name" value="Ig-like_fold"/>
</dbReference>
<organism evidence="3 4">
    <name type="scientific">Maribellus comscasis</name>
    <dbReference type="NCBI Taxonomy" id="2681766"/>
    <lineage>
        <taxon>Bacteria</taxon>
        <taxon>Pseudomonadati</taxon>
        <taxon>Bacteroidota</taxon>
        <taxon>Bacteroidia</taxon>
        <taxon>Marinilabiliales</taxon>
        <taxon>Prolixibacteraceae</taxon>
        <taxon>Maribellus</taxon>
    </lineage>
</organism>
<dbReference type="InterPro" id="IPR035986">
    <property type="entry name" value="PKD_dom_sf"/>
</dbReference>
<feature type="domain" description="PKD" evidence="2">
    <location>
        <begin position="841"/>
        <end position="869"/>
    </location>
</feature>
<dbReference type="CDD" id="cd03603">
    <property type="entry name" value="CLECT_VCBS"/>
    <property type="match status" value="1"/>
</dbReference>
<evidence type="ECO:0000313" key="3">
    <source>
        <dbReference type="EMBL" id="QGY45509.1"/>
    </source>
</evidence>
<dbReference type="InterPro" id="IPR022409">
    <property type="entry name" value="PKD/Chitinase_dom"/>
</dbReference>
<dbReference type="AlphaFoldDB" id="A0A6I6JW30"/>
<dbReference type="Proteomes" id="UP000428260">
    <property type="component" value="Chromosome"/>
</dbReference>
<dbReference type="InterPro" id="IPR001304">
    <property type="entry name" value="C-type_lectin-like"/>
</dbReference>
<dbReference type="InterPro" id="IPR000601">
    <property type="entry name" value="PKD_dom"/>
</dbReference>
<dbReference type="InterPro" id="IPR034007">
    <property type="entry name" value="CTLD_bac"/>
</dbReference>
<dbReference type="Pfam" id="PF18911">
    <property type="entry name" value="PKD_4"/>
    <property type="match status" value="2"/>
</dbReference>
<sequence length="1074" mass="120618">MTKFGLTFFLIIFVIKTFAQTDTVKFNLKIYYGSENNRTNFCSDSVKAAPLIRIEGDGFDEANEGIRISVANYKRNEDILVYRGNKNFNINWDSYYGYLEITGIGTAQEYEQAVSEVYYKNIASVPGLGDRYISVTLKDADYLPATKHFYRFVKKQDITWTEARDAAAKTTYNGLRGYLATITSSVENDFIWTKIDGIGWIGATDEEVEGVWRWVTGPEEGTQFWQGTYQNGYSVNGLFSYWSENEPNNAHGDTNNGVGEDYGHMNQNPSKRIKSWNDLRLNGDGVSSQYYRPQGYIVEFGGLPGDPDLQLSATSIIEIEKIAFSDKKDYEVCLGENVRLNDIELSGSNNYKYTWLPDQNISNANVYNPLVSPTQDITYKVTGELNGCVSAAEYKIQVNPAPVSKLDPVNTICEGSLITLNPGEHLTYLWQNGEITPTISVEDEGDYSVILTNEFGCKLDAETKVEFSKRPELNYETVDTLVCGSKQQRLNLSFESGTATTVLKALQANVQIADESTLLPTIQVDKFGAYRFEMEIVDAIGCEFTDTLNIEFHNQPSAQFQLDETTCAGYNVQLEFNGVTFEDAVFDWYSNDTLFFSGINENTVEVPLGYGTFNRSVGLTIDEQGCIDSLEIPVTVKPVLDFWPETNEGCTPLSVRFDYLATESVEGFYWGFGDGSNSDSEKPVHIFQNDGITDQNFDISLKIVSSEGCENTGMIQDLVMVHPIPTLDFDFSDEECYSELAAVNYQGSASYNAIFLWDLSDFNSGEIINHPANSRGPLEFRRSSAPTVNIGLQVISEHNCPTDSMRKTFKRKPLFYAEMDTKEGCPPLEVNFSAEAFDRVDELDYAWDFGDGYHNSGEVVAHVFKQSGSEFQIHSIARSGLTGCIDTFILPEKVNVFPQPIAKFNAVPNSALISYPVIQFENQSNGASMYEWDFDDLSVNSVEDSPEHRYDAMGFYDVKLTATNDLGCIDTIVHQVSVAFDKVYPPNAFSPNATLEEDREFRIHSEGITDEAYQLLIFNRWGENIFESNSQDLGWDGKMKNGNFAPAGIYSWVIQYKDFKGENHKQRGTVTLLF</sequence>
<feature type="domain" description="PKD" evidence="2">
    <location>
        <begin position="638"/>
        <end position="691"/>
    </location>
</feature>
<dbReference type="Gene3D" id="2.60.40.10">
    <property type="entry name" value="Immunoglobulins"/>
    <property type="match status" value="3"/>
</dbReference>
<dbReference type="Gene3D" id="2.60.40.4070">
    <property type="match status" value="1"/>
</dbReference>
<gene>
    <name evidence="3" type="ORF">GM418_18085</name>
</gene>
<dbReference type="SUPFAM" id="SSF49299">
    <property type="entry name" value="PKD domain"/>
    <property type="match status" value="3"/>
</dbReference>
<reference evidence="3 4" key="1">
    <citation type="submission" date="2019-11" db="EMBL/GenBank/DDBJ databases">
        <authorList>
            <person name="Zheng R.K."/>
            <person name="Sun C.M."/>
        </authorList>
    </citation>
    <scope>NUCLEOTIDE SEQUENCE [LARGE SCALE GENOMIC DNA]</scope>
    <source>
        <strain evidence="3 4">WC007</strain>
    </source>
</reference>
<protein>
    <submittedName>
        <fullName evidence="3">PKD domain-containing protein</fullName>
    </submittedName>
</protein>
<dbReference type="SUPFAM" id="SSF56436">
    <property type="entry name" value="C-type lectin-like"/>
    <property type="match status" value="1"/>
</dbReference>
<dbReference type="CDD" id="cd00146">
    <property type="entry name" value="PKD"/>
    <property type="match status" value="1"/>
</dbReference>
<feature type="domain" description="C-type lectin" evidence="1">
    <location>
        <begin position="145"/>
        <end position="278"/>
    </location>
</feature>
<dbReference type="KEGG" id="mcos:GM418_18085"/>
<name>A0A6I6JW30_9BACT</name>
<dbReference type="PROSITE" id="PS50041">
    <property type="entry name" value="C_TYPE_LECTIN_2"/>
    <property type="match status" value="1"/>
</dbReference>
<dbReference type="InterPro" id="IPR016187">
    <property type="entry name" value="CTDL_fold"/>
</dbReference>
<proteinExistence type="predicted"/>
<dbReference type="Pfam" id="PF13585">
    <property type="entry name" value="CHU_C"/>
    <property type="match status" value="1"/>
</dbReference>
<dbReference type="InterPro" id="IPR050111">
    <property type="entry name" value="C-type_lectin/snaclec_domain"/>
</dbReference>
<feature type="domain" description="PKD" evidence="2">
    <location>
        <begin position="900"/>
        <end position="978"/>
    </location>
</feature>
<dbReference type="InterPro" id="IPR016186">
    <property type="entry name" value="C-type_lectin-like/link_sf"/>
</dbReference>
<dbReference type="RefSeq" id="WP_158868652.1">
    <property type="nucleotide sequence ID" value="NZ_CP046401.1"/>
</dbReference>
<evidence type="ECO:0000259" key="1">
    <source>
        <dbReference type="PROSITE" id="PS50041"/>
    </source>
</evidence>
<dbReference type="SMART" id="SM00089">
    <property type="entry name" value="PKD"/>
    <property type="match status" value="3"/>
</dbReference>
<dbReference type="PANTHER" id="PTHR22803">
    <property type="entry name" value="MANNOSE, PHOSPHOLIPASE, LECTIN RECEPTOR RELATED"/>
    <property type="match status" value="1"/>
</dbReference>
<evidence type="ECO:0000259" key="2">
    <source>
        <dbReference type="PROSITE" id="PS50093"/>
    </source>
</evidence>